<evidence type="ECO:0000313" key="2">
    <source>
        <dbReference type="Proteomes" id="UP000296469"/>
    </source>
</evidence>
<protein>
    <submittedName>
        <fullName evidence="1">Uncharacterized protein</fullName>
    </submittedName>
</protein>
<gene>
    <name evidence="1" type="ORF">E5225_02745</name>
</gene>
<name>A0A4P7SG82_9CELL</name>
<keyword evidence="2" id="KW-1185">Reference proteome</keyword>
<proteinExistence type="predicted"/>
<accession>A0A4P7SG82</accession>
<reference evidence="1 2" key="1">
    <citation type="submission" date="2019-04" db="EMBL/GenBank/DDBJ databases">
        <title>Isolation and identification of Cellulomonas shaoxiangyii sp. Nov. isolated from feces of the Tibetan antelopes (Pantholops hodgsonii) in the Qinghai-Tibet plateau of China.</title>
        <authorList>
            <person name="Tian Z."/>
        </authorList>
    </citation>
    <scope>NUCLEOTIDE SEQUENCE [LARGE SCALE GENOMIC DNA]</scope>
    <source>
        <strain evidence="1 2">Z28</strain>
    </source>
</reference>
<evidence type="ECO:0000313" key="1">
    <source>
        <dbReference type="EMBL" id="QCB92631.1"/>
    </source>
</evidence>
<dbReference type="OrthoDB" id="10001778at2"/>
<dbReference type="KEGG" id="celz:E5225_02745"/>
<dbReference type="RefSeq" id="WP_135972960.1">
    <property type="nucleotide sequence ID" value="NZ_CP039291.1"/>
</dbReference>
<dbReference type="Proteomes" id="UP000296469">
    <property type="component" value="Chromosome"/>
</dbReference>
<dbReference type="AlphaFoldDB" id="A0A4P7SG82"/>
<sequence>MGGIAEDVRPPLARLAERVVLQERDAYGKLFAAASAAAEGAGSGLWAVDQQRAAGIDGAVAALSWASDHVQRWSFSVRDHADTLLLLLRHQKLLPVPAWTVSRAIMEAVLQTCWLLDAEASSETRIARAASILPAVLNESIVLLERFGSSVVDELEEKRQARADLECVLTQDGFRVERATDKHGQVTDAIGRVWFAGQSASTRNNITQLAAKYVPDDPWLYGLFSGAAHAKPWLLMGLSDDVDEAIRSLVLPLLPISDAYSRALCGYFDLDAEPYVRARRTRLVAMVERGSSVRTIDRSIEESAFGTKMSGLRYYELGRTEKR</sequence>
<organism evidence="1 2">
    <name type="scientific">Cellulomonas shaoxiangyii</name>
    <dbReference type="NCBI Taxonomy" id="2566013"/>
    <lineage>
        <taxon>Bacteria</taxon>
        <taxon>Bacillati</taxon>
        <taxon>Actinomycetota</taxon>
        <taxon>Actinomycetes</taxon>
        <taxon>Micrococcales</taxon>
        <taxon>Cellulomonadaceae</taxon>
        <taxon>Cellulomonas</taxon>
    </lineage>
</organism>
<dbReference type="EMBL" id="CP039291">
    <property type="protein sequence ID" value="QCB92631.1"/>
    <property type="molecule type" value="Genomic_DNA"/>
</dbReference>